<proteinExistence type="predicted"/>
<dbReference type="AntiFam" id="ANF00095">
    <property type="entry name" value="Shadow ORF (opposite ABC transporters)"/>
</dbReference>
<accession>A0A645HWD8</accession>
<sequence length="108" mass="11609">MEDESQMVAAKLGLATFVHRGDRHIIHPYLSAIEGIDASDQVQQRGLARSRGTGDADEFTIGDGKRNIAQCADDSLPCLVGAYHMLNPDHRDSSSCTSPALADLPALF</sequence>
<dbReference type="EMBL" id="VSSQ01101421">
    <property type="protein sequence ID" value="MPN43180.1"/>
    <property type="molecule type" value="Genomic_DNA"/>
</dbReference>
<dbReference type="AlphaFoldDB" id="A0A645HWD8"/>
<comment type="caution">
    <text evidence="1">The sequence shown here is derived from an EMBL/GenBank/DDBJ whole genome shotgun (WGS) entry which is preliminary data.</text>
</comment>
<organism evidence="1">
    <name type="scientific">bioreactor metagenome</name>
    <dbReference type="NCBI Taxonomy" id="1076179"/>
    <lineage>
        <taxon>unclassified sequences</taxon>
        <taxon>metagenomes</taxon>
        <taxon>ecological metagenomes</taxon>
    </lineage>
</organism>
<name>A0A645HWD8_9ZZZZ</name>
<evidence type="ECO:0000313" key="1">
    <source>
        <dbReference type="EMBL" id="MPN43180.1"/>
    </source>
</evidence>
<reference evidence="1" key="1">
    <citation type="submission" date="2019-08" db="EMBL/GenBank/DDBJ databases">
        <authorList>
            <person name="Kucharzyk K."/>
            <person name="Murdoch R.W."/>
            <person name="Higgins S."/>
            <person name="Loffler F."/>
        </authorList>
    </citation>
    <scope>NUCLEOTIDE SEQUENCE</scope>
</reference>
<gene>
    <name evidence="1" type="ORF">SDC9_190739</name>
</gene>
<protein>
    <submittedName>
        <fullName evidence="1">Uncharacterized protein</fullName>
    </submittedName>
</protein>